<evidence type="ECO:0000313" key="2">
    <source>
        <dbReference type="Proteomes" id="UP000054995"/>
    </source>
</evidence>
<gene>
    <name evidence="1" type="ORF">T4D_14292</name>
</gene>
<accession>A0A0V1FD38</accession>
<name>A0A0V1FD38_TRIPS</name>
<protein>
    <submittedName>
        <fullName evidence="1">Uncharacterized protein</fullName>
    </submittedName>
</protein>
<reference evidence="1 2" key="1">
    <citation type="submission" date="2015-01" db="EMBL/GenBank/DDBJ databases">
        <title>Evolution of Trichinella species and genotypes.</title>
        <authorList>
            <person name="Korhonen P.K."/>
            <person name="Edoardo P."/>
            <person name="Giuseppe L.R."/>
            <person name="Gasser R.B."/>
        </authorList>
    </citation>
    <scope>NUCLEOTIDE SEQUENCE [LARGE SCALE GENOMIC DNA]</scope>
    <source>
        <strain evidence="1">ISS470</strain>
    </source>
</reference>
<evidence type="ECO:0000313" key="1">
    <source>
        <dbReference type="EMBL" id="KRY83912.1"/>
    </source>
</evidence>
<proteinExistence type="predicted"/>
<comment type="caution">
    <text evidence="1">The sequence shown here is derived from an EMBL/GenBank/DDBJ whole genome shotgun (WGS) entry which is preliminary data.</text>
</comment>
<dbReference type="AlphaFoldDB" id="A0A0V1FD38"/>
<keyword evidence="2" id="KW-1185">Reference proteome</keyword>
<dbReference type="EMBL" id="JYDT01000127">
    <property type="protein sequence ID" value="KRY83912.1"/>
    <property type="molecule type" value="Genomic_DNA"/>
</dbReference>
<sequence>MVVLNSSRACVADSRLLILNCKRGFQFKFVSKFQAASVLSMSLRFEIIKYEEMIDVVNFWQY</sequence>
<organism evidence="1 2">
    <name type="scientific">Trichinella pseudospiralis</name>
    <name type="common">Parasitic roundworm</name>
    <dbReference type="NCBI Taxonomy" id="6337"/>
    <lineage>
        <taxon>Eukaryota</taxon>
        <taxon>Metazoa</taxon>
        <taxon>Ecdysozoa</taxon>
        <taxon>Nematoda</taxon>
        <taxon>Enoplea</taxon>
        <taxon>Dorylaimia</taxon>
        <taxon>Trichinellida</taxon>
        <taxon>Trichinellidae</taxon>
        <taxon>Trichinella</taxon>
    </lineage>
</organism>
<dbReference type="Proteomes" id="UP000054995">
    <property type="component" value="Unassembled WGS sequence"/>
</dbReference>